<dbReference type="Proteomes" id="UP000175691">
    <property type="component" value="Unassembled WGS sequence"/>
</dbReference>
<accession>A0A1E7Z6L7</accession>
<dbReference type="STRING" id="1656094.BFC18_20835"/>
<dbReference type="Pfam" id="PF00563">
    <property type="entry name" value="EAL"/>
    <property type="match status" value="1"/>
</dbReference>
<sequence>MTLNKQLWIAVLAIIALNSMVSFLVLFFSTQQNTEEQLYLKNNDDANSLALVLTQAEKSPAEIRLMLSAKFDSGHYARIRLEDNKGGIIDEIYYEGEPSTAPNWFQELAALEVAPGISQVSDGWDLYGTLYVESQTAFAMDSLWSKFKSFVISILALMAAIGIIGSLILRVILKPLGSIVNQANSFSERKFIKISRPWTADFARVVNAMNSLADRFKANLVENNRRLELARERDQHDPVTKLVNINAFFSILESQLRYRDKDGQNGLLMHSLMKHQGDVQSMAPDVFNHFIKTFAEKLAEFYRRHDELYTDFRIARINETDICVLLSECRAMEDIAQVFVEDNPISDLPEFGDASLHCVTAGVYLSPNEASYELLDRVDELLEEVQEQDIVFGFNLQPVPERHYHCESLEQWEQDFAKASEHCHLQTVKVFSHNGSVMHYQALLNFDDNGEVRGFGRLTEAARRFGKVEKIDLLTLTTALNWLAENTDKRCSVLLYEESIISDKSLSQLESTLKGSRQVLSRLSLELREHTAATHPIAFRQFCRMADKLLVNTGLKRVGESFSKVADVHEFGLKYLKIDSAYVYDVVNNRSNQVYLNGLADLAHSLGMAVIADGVVSQKDEEVLISMGFDGITRLDSKR</sequence>
<protein>
    <recommendedName>
        <fullName evidence="2">EAL domain-containing protein</fullName>
    </recommendedName>
</protein>
<dbReference type="InterPro" id="IPR050706">
    <property type="entry name" value="Cyclic-di-GMP_PDE-like"/>
</dbReference>
<dbReference type="RefSeq" id="WP_070127396.1">
    <property type="nucleotide sequence ID" value="NZ_MDHN01000041.1"/>
</dbReference>
<dbReference type="PROSITE" id="PS50883">
    <property type="entry name" value="EAL"/>
    <property type="match status" value="1"/>
</dbReference>
<evidence type="ECO:0000256" key="1">
    <source>
        <dbReference type="SAM" id="Phobius"/>
    </source>
</evidence>
<proteinExistence type="predicted"/>
<dbReference type="Pfam" id="PF16448">
    <property type="entry name" value="LapD_MoxY_N"/>
    <property type="match status" value="1"/>
</dbReference>
<reference evidence="3 4" key="1">
    <citation type="submission" date="2016-08" db="EMBL/GenBank/DDBJ databases">
        <authorList>
            <person name="Seilhamer J.J."/>
        </authorList>
    </citation>
    <scope>NUCLEOTIDE SEQUENCE [LARGE SCALE GENOMIC DNA]</scope>
    <source>
        <strain evidence="3 4">KCTC 42603</strain>
    </source>
</reference>
<keyword evidence="4" id="KW-1185">Reference proteome</keyword>
<dbReference type="Gene3D" id="3.30.110.200">
    <property type="match status" value="1"/>
</dbReference>
<dbReference type="PANTHER" id="PTHR33121:SF79">
    <property type="entry name" value="CYCLIC DI-GMP PHOSPHODIESTERASE PDED-RELATED"/>
    <property type="match status" value="1"/>
</dbReference>
<dbReference type="InterPro" id="IPR042461">
    <property type="entry name" value="LapD_MoxY_peri_C"/>
</dbReference>
<feature type="transmembrane region" description="Helical" evidence="1">
    <location>
        <begin position="6"/>
        <end position="28"/>
    </location>
</feature>
<dbReference type="Gene3D" id="3.20.20.450">
    <property type="entry name" value="EAL domain"/>
    <property type="match status" value="1"/>
</dbReference>
<evidence type="ECO:0000313" key="4">
    <source>
        <dbReference type="Proteomes" id="UP000175691"/>
    </source>
</evidence>
<dbReference type="InterPro" id="IPR043128">
    <property type="entry name" value="Rev_trsase/Diguanyl_cyclase"/>
</dbReference>
<dbReference type="Gene3D" id="3.30.70.270">
    <property type="match status" value="1"/>
</dbReference>
<dbReference type="GO" id="GO:0071111">
    <property type="term" value="F:cyclic-guanylate-specific phosphodiesterase activity"/>
    <property type="evidence" value="ECO:0007669"/>
    <property type="project" value="InterPro"/>
</dbReference>
<feature type="transmembrane region" description="Helical" evidence="1">
    <location>
        <begin position="150"/>
        <end position="173"/>
    </location>
</feature>
<gene>
    <name evidence="3" type="ORF">BFC18_20835</name>
</gene>
<evidence type="ECO:0000259" key="2">
    <source>
        <dbReference type="PROSITE" id="PS50883"/>
    </source>
</evidence>
<evidence type="ECO:0000313" key="3">
    <source>
        <dbReference type="EMBL" id="OFC69175.1"/>
    </source>
</evidence>
<keyword evidence="1" id="KW-0472">Membrane</keyword>
<name>A0A1E7Z6L7_9ALTE</name>
<dbReference type="InterPro" id="IPR035919">
    <property type="entry name" value="EAL_sf"/>
</dbReference>
<dbReference type="PANTHER" id="PTHR33121">
    <property type="entry name" value="CYCLIC DI-GMP PHOSPHODIESTERASE PDEF"/>
    <property type="match status" value="1"/>
</dbReference>
<dbReference type="InterPro" id="IPR001633">
    <property type="entry name" value="EAL_dom"/>
</dbReference>
<comment type="caution">
    <text evidence="3">The sequence shown here is derived from an EMBL/GenBank/DDBJ whole genome shotgun (WGS) entry which is preliminary data.</text>
</comment>
<dbReference type="EMBL" id="MDHN01000041">
    <property type="protein sequence ID" value="OFC69175.1"/>
    <property type="molecule type" value="Genomic_DNA"/>
</dbReference>
<organism evidence="3 4">
    <name type="scientific">Alteromonas confluentis</name>
    <dbReference type="NCBI Taxonomy" id="1656094"/>
    <lineage>
        <taxon>Bacteria</taxon>
        <taxon>Pseudomonadati</taxon>
        <taxon>Pseudomonadota</taxon>
        <taxon>Gammaproteobacteria</taxon>
        <taxon>Alteromonadales</taxon>
        <taxon>Alteromonadaceae</taxon>
        <taxon>Alteromonas/Salinimonas group</taxon>
        <taxon>Alteromonas</taxon>
    </lineage>
</organism>
<keyword evidence="1" id="KW-1133">Transmembrane helix</keyword>
<keyword evidence="1" id="KW-0812">Transmembrane</keyword>
<dbReference type="SMART" id="SM00052">
    <property type="entry name" value="EAL"/>
    <property type="match status" value="1"/>
</dbReference>
<dbReference type="AlphaFoldDB" id="A0A1E7Z6L7"/>
<dbReference type="Gene3D" id="6.20.270.20">
    <property type="entry name" value="LapD/MoxY periplasmic domain"/>
    <property type="match status" value="1"/>
</dbReference>
<dbReference type="OrthoDB" id="5894408at2"/>
<dbReference type="SUPFAM" id="SSF141868">
    <property type="entry name" value="EAL domain-like"/>
    <property type="match status" value="1"/>
</dbReference>
<feature type="domain" description="EAL" evidence="2">
    <location>
        <begin position="405"/>
        <end position="639"/>
    </location>
</feature>
<dbReference type="InterPro" id="IPR032244">
    <property type="entry name" value="LapD_MoxY_N"/>
</dbReference>